<organism evidence="1 2">
    <name type="scientific">Stutzerimonas azotifigens</name>
    <dbReference type="NCBI Taxonomy" id="291995"/>
    <lineage>
        <taxon>Bacteria</taxon>
        <taxon>Pseudomonadati</taxon>
        <taxon>Pseudomonadota</taxon>
        <taxon>Gammaproteobacteria</taxon>
        <taxon>Pseudomonadales</taxon>
        <taxon>Pseudomonadaceae</taxon>
        <taxon>Stutzerimonas</taxon>
    </lineage>
</organism>
<dbReference type="Proteomes" id="UP000786387">
    <property type="component" value="Unassembled WGS sequence"/>
</dbReference>
<gene>
    <name evidence="1" type="ORF">G7026_02530</name>
</gene>
<dbReference type="RefSeq" id="WP_181069079.1">
    <property type="nucleotide sequence ID" value="NZ_JAAMRF010000001.1"/>
</dbReference>
<evidence type="ECO:0000313" key="1">
    <source>
        <dbReference type="EMBL" id="MBA1272226.1"/>
    </source>
</evidence>
<dbReference type="EMBL" id="JAAMRF010000001">
    <property type="protein sequence ID" value="MBA1272226.1"/>
    <property type="molecule type" value="Genomic_DNA"/>
</dbReference>
<sequence>MSYNWDLILRLLHEVQNSANDTFKPRRYAEEHAQAMEAAGQPLPNLDHLRAEASDYESLLFEGKFIATRPTDEGGTGENFVLTERGAQLLRLIDASYPNSDGFRQQLDEQGEAALVPEIFDDLAAKAAVSN</sequence>
<evidence type="ECO:0000313" key="2">
    <source>
        <dbReference type="Proteomes" id="UP000786387"/>
    </source>
</evidence>
<keyword evidence="2" id="KW-1185">Reference proteome</keyword>
<comment type="caution">
    <text evidence="1">The sequence shown here is derived from an EMBL/GenBank/DDBJ whole genome shotgun (WGS) entry which is preliminary data.</text>
</comment>
<reference evidence="1 2" key="1">
    <citation type="submission" date="2020-02" db="EMBL/GenBank/DDBJ databases">
        <title>Synteny-based analysis reveals conserved mechanism for high triclosan tolerance in Pseudomonas, as well as instances of horizontal transfer.</title>
        <authorList>
            <person name="Mcfarland A.G."/>
            <person name="Bertucci H.K."/>
            <person name="Litmann E."/>
            <person name="Shen J."/>
            <person name="Huttenhower C."/>
            <person name="Hartmann E.M."/>
        </authorList>
    </citation>
    <scope>NUCLEOTIDE SEQUENCE [LARGE SCALE GENOMIC DNA]</scope>
    <source>
        <strain evidence="1 2">115A1</strain>
    </source>
</reference>
<protein>
    <submittedName>
        <fullName evidence="1">Transcriptional regulator</fullName>
    </submittedName>
</protein>
<accession>A0ABR5YWC3</accession>
<proteinExistence type="predicted"/>
<name>A0ABR5YWC3_9GAMM</name>